<organism evidence="2 3">
    <name type="scientific">Gordonia namibiensis NBRC 108229</name>
    <dbReference type="NCBI Taxonomy" id="1208314"/>
    <lineage>
        <taxon>Bacteria</taxon>
        <taxon>Bacillati</taxon>
        <taxon>Actinomycetota</taxon>
        <taxon>Actinomycetes</taxon>
        <taxon>Mycobacteriales</taxon>
        <taxon>Gordoniaceae</taxon>
        <taxon>Gordonia</taxon>
    </lineage>
</organism>
<evidence type="ECO:0000313" key="2">
    <source>
        <dbReference type="EMBL" id="GAC00446.1"/>
    </source>
</evidence>
<dbReference type="EMBL" id="BAHE01000015">
    <property type="protein sequence ID" value="GAC00446.1"/>
    <property type="molecule type" value="Genomic_DNA"/>
</dbReference>
<name>K6WM24_9ACTN</name>
<evidence type="ECO:0000313" key="3">
    <source>
        <dbReference type="Proteomes" id="UP000035058"/>
    </source>
</evidence>
<keyword evidence="3" id="KW-1185">Reference proteome</keyword>
<evidence type="ECO:0008006" key="4">
    <source>
        <dbReference type="Google" id="ProtNLM"/>
    </source>
</evidence>
<sequence>MKKLVIAVISAVTAVVMCLSGSGDSSAAPVPELSTTGSDFGTFGDHSFCRGSFRVTLDAPKKTRGLVRVTVHSHGFTGDGPGWKRNPKCRVKLAAIWFSGQAYNAMKYSTATFGPKRGEKHSWDVRTGSGLVSLTVRGYTSNLPVNAPQSVGYGAFILVP</sequence>
<reference evidence="2 3" key="1">
    <citation type="submission" date="2012-08" db="EMBL/GenBank/DDBJ databases">
        <title>Whole genome shotgun sequence of Gordonia namibiensis NBRC 108229.</title>
        <authorList>
            <person name="Isaki-Nakamura S."/>
            <person name="Hosoyama A."/>
            <person name="Tsuchikane K."/>
            <person name="Katsumata H."/>
            <person name="Baba S."/>
            <person name="Yamazaki S."/>
            <person name="Fujita N."/>
        </authorList>
    </citation>
    <scope>NUCLEOTIDE SEQUENCE [LARGE SCALE GENOMIC DNA]</scope>
    <source>
        <strain evidence="2 3">NBRC 108229</strain>
    </source>
</reference>
<evidence type="ECO:0000256" key="1">
    <source>
        <dbReference type="SAM" id="SignalP"/>
    </source>
</evidence>
<comment type="caution">
    <text evidence="2">The sequence shown here is derived from an EMBL/GenBank/DDBJ whole genome shotgun (WGS) entry which is preliminary data.</text>
</comment>
<keyword evidence="1" id="KW-0732">Signal</keyword>
<protein>
    <recommendedName>
        <fullName evidence="4">Enoyl-CoA hydratase</fullName>
    </recommendedName>
</protein>
<dbReference type="Proteomes" id="UP000035058">
    <property type="component" value="Unassembled WGS sequence"/>
</dbReference>
<accession>K6WM24</accession>
<feature type="chain" id="PRO_5003898564" description="Enoyl-CoA hydratase" evidence="1">
    <location>
        <begin position="28"/>
        <end position="160"/>
    </location>
</feature>
<dbReference type="AlphaFoldDB" id="K6WM24"/>
<gene>
    <name evidence="2" type="ORF">GONAM_15_01550</name>
</gene>
<proteinExistence type="predicted"/>
<feature type="signal peptide" evidence="1">
    <location>
        <begin position="1"/>
        <end position="27"/>
    </location>
</feature>